<dbReference type="Gene3D" id="1.10.8.280">
    <property type="entry name" value="ABC transporter ATPase domain-like"/>
    <property type="match status" value="1"/>
</dbReference>
<keyword evidence="9 17" id="KW-0862">Zinc</keyword>
<dbReference type="InterPro" id="IPR041102">
    <property type="entry name" value="UvrA_inter"/>
</dbReference>
<dbReference type="InterPro" id="IPR041552">
    <property type="entry name" value="UvrA_DNA-bd"/>
</dbReference>
<sequence length="980" mass="108366">MSENLAASLNDVLPTAHNSQNTIRIRGARQHNLKNIDLELPRDRLIVFTGVSGSGKSSLAFDTIFAEGQRRYVESLSAYARQFLGQLDKPDVEAIEGLSPAISIDQKSTSHNPRSTVGTVTEIYDYLRLLYGRAGEPHCPMCDRSIAPQTIDQMCDRIMELPDRTRFQILAPVVRGKKGTHRKLISGLAAQGFVRIRVNGEVRELSDSIELDKNNTHTIELVIDRLVKKDGIQERLVDSLATCLKQSNGIATIEVLKDTLDKIALERSDSKYIATEAENQGISEQELPTEMVFSENFACPEHGAVMEELSPRLFSFNSPYGACPHCHGIGTLRRFSPELVVPNPDSPMYAAIAPWSEKENSYYLELLYAVGLNYGFELQTQWGKLTPEQQKVVLYGEEKRTTEAQRSQSFKGVIPILQRQYEGGTELVKQKLEEYLIDQPCEVCGGKRLKPEALAVKLGQYGILDFTSVSIRECRERIEKLKLSTRQTQIADLVLREVKARLQFLLDVGLDYLTLDRPAMTLSGGEAQRIRLATQIGSGLTGVLYVLDEPSIGLHQRDNGKLLKTLTKLRDLGNTLIVVEHDEETIRAANYIVDIGPGAGIHGGNIISEGSFEDLLNAEASLTGAYLSGRRVITTPAKRREGNGRALTIRNAHRNNLQNIDVEIPLGKLVSVTGVSGSGKSTLINELLYPALQHHLLKKAPAPKDMDEIKGLNCVDKAIVIDQSPIGRTPRSNPATYTGVFDIIRDVFSQTVEAKTRGYKPGQFSFNVKGGRCEACSGQGVNVIEMNFLPDVYVQCEICKGARYNRETLQVKYKDKSISDVLNMTVEEALDFCQNIPKALTRLQTLFDVGLGYVQLGQPATTLSGGEAQRVKLATELSRRATGKTLYLIDEPTTGLSFYDVHKLLDVLQRLVDKGNSILVIEHNLDVIRCSDWVIDLGPEGGDKGGELIAAGTPEDVAKNPRSYTGQYLQQVLAQYPAVI</sequence>
<keyword evidence="19" id="KW-0378">Hydrolase</keyword>
<evidence type="ECO:0000256" key="1">
    <source>
        <dbReference type="ARBA" id="ARBA00004496"/>
    </source>
</evidence>
<evidence type="ECO:0000256" key="5">
    <source>
        <dbReference type="ARBA" id="ARBA00022741"/>
    </source>
</evidence>
<keyword evidence="4 17" id="KW-0677">Repeat</keyword>
<dbReference type="CDD" id="cd03270">
    <property type="entry name" value="ABC_UvrA_I"/>
    <property type="match status" value="1"/>
</dbReference>
<name>A0A6H2C1U2_DOLFA</name>
<evidence type="ECO:0000256" key="14">
    <source>
        <dbReference type="ARBA" id="ARBA00038000"/>
    </source>
</evidence>
<evidence type="ECO:0000256" key="9">
    <source>
        <dbReference type="ARBA" id="ARBA00022833"/>
    </source>
</evidence>
<keyword evidence="13 17" id="KW-0234">DNA repair</keyword>
<evidence type="ECO:0000259" key="18">
    <source>
        <dbReference type="PROSITE" id="PS50893"/>
    </source>
</evidence>
<dbReference type="Proteomes" id="UP000502433">
    <property type="component" value="Chromosome"/>
</dbReference>
<dbReference type="GO" id="GO:0009380">
    <property type="term" value="C:excinuclease repair complex"/>
    <property type="evidence" value="ECO:0007669"/>
    <property type="project" value="InterPro"/>
</dbReference>
<dbReference type="KEGG" id="dfs:HGD76_13100"/>
<evidence type="ECO:0000256" key="3">
    <source>
        <dbReference type="ARBA" id="ARBA00022723"/>
    </source>
</evidence>
<evidence type="ECO:0000256" key="17">
    <source>
        <dbReference type="HAMAP-Rule" id="MF_00205"/>
    </source>
</evidence>
<evidence type="ECO:0000256" key="6">
    <source>
        <dbReference type="ARBA" id="ARBA00022763"/>
    </source>
</evidence>
<feature type="binding site" evidence="17">
    <location>
        <begin position="674"/>
        <end position="681"/>
    </location>
    <ligand>
        <name>ATP</name>
        <dbReference type="ChEBI" id="CHEBI:30616"/>
    </ligand>
</feature>
<keyword evidence="5 17" id="KW-0547">Nucleotide-binding</keyword>
<evidence type="ECO:0000256" key="11">
    <source>
        <dbReference type="ARBA" id="ARBA00022881"/>
    </source>
</evidence>
<evidence type="ECO:0000313" key="20">
    <source>
        <dbReference type="Proteomes" id="UP000502433"/>
    </source>
</evidence>
<dbReference type="HAMAP" id="MF_00205">
    <property type="entry name" value="UvrA"/>
    <property type="match status" value="1"/>
</dbReference>
<dbReference type="InterPro" id="IPR004602">
    <property type="entry name" value="UvrA"/>
</dbReference>
<dbReference type="InterPro" id="IPR017871">
    <property type="entry name" value="ABC_transporter-like_CS"/>
</dbReference>
<accession>A0A6H2C1U2</accession>
<dbReference type="PROSITE" id="PS50893">
    <property type="entry name" value="ABC_TRANSPORTER_2"/>
    <property type="match status" value="1"/>
</dbReference>
<evidence type="ECO:0000256" key="10">
    <source>
        <dbReference type="ARBA" id="ARBA00022840"/>
    </source>
</evidence>
<comment type="subunit">
    <text evidence="17">Forms a heterotetramer with UvrB during the search for lesions.</text>
</comment>
<keyword evidence="8 17" id="KW-0863">Zinc-finger</keyword>
<keyword evidence="17" id="KW-0742">SOS response</keyword>
<keyword evidence="7 17" id="KW-0228">DNA excision</keyword>
<dbReference type="Pfam" id="PF17755">
    <property type="entry name" value="UvrA_DNA-bind"/>
    <property type="match status" value="1"/>
</dbReference>
<dbReference type="FunFam" id="1.20.1580.10:FF:000002">
    <property type="entry name" value="UvrABC system protein A"/>
    <property type="match status" value="1"/>
</dbReference>
<feature type="domain" description="ABC transporter" evidence="18">
    <location>
        <begin position="638"/>
        <end position="970"/>
    </location>
</feature>
<dbReference type="GO" id="GO:0005737">
    <property type="term" value="C:cytoplasm"/>
    <property type="evidence" value="ECO:0007669"/>
    <property type="project" value="UniProtKB-SubCell"/>
</dbReference>
<proteinExistence type="inferred from homology"/>
<comment type="function">
    <text evidence="17">The UvrABC repair system catalyzes the recognition and processing of DNA lesions. UvrA is an ATPase and a DNA-binding protein. A damage recognition complex composed of 2 UvrA and 2 UvrB subunits scans DNA for abnormalities. When the presence of a lesion has been verified by UvrB, the UvrA molecules dissociate.</text>
</comment>
<dbReference type="Gene3D" id="1.20.1580.10">
    <property type="entry name" value="ABC transporter ATPase like domain"/>
    <property type="match status" value="2"/>
</dbReference>
<comment type="subcellular location">
    <subcellularLocation>
        <location evidence="1 17">Cytoplasm</location>
    </subcellularLocation>
</comment>
<dbReference type="GO" id="GO:0008270">
    <property type="term" value="F:zinc ion binding"/>
    <property type="evidence" value="ECO:0007669"/>
    <property type="project" value="UniProtKB-UniRule"/>
</dbReference>
<dbReference type="GO" id="GO:0009381">
    <property type="term" value="F:excinuclease ABC activity"/>
    <property type="evidence" value="ECO:0007669"/>
    <property type="project" value="UniProtKB-UniRule"/>
</dbReference>
<dbReference type="GO" id="GO:0016887">
    <property type="term" value="F:ATP hydrolysis activity"/>
    <property type="evidence" value="ECO:0007669"/>
    <property type="project" value="InterPro"/>
</dbReference>
<dbReference type="InterPro" id="IPR003439">
    <property type="entry name" value="ABC_transporter-like_ATP-bd"/>
</dbReference>
<evidence type="ECO:0000256" key="13">
    <source>
        <dbReference type="ARBA" id="ARBA00023204"/>
    </source>
</evidence>
<evidence type="ECO:0000313" key="19">
    <source>
        <dbReference type="EMBL" id="QJB44974.1"/>
    </source>
</evidence>
<dbReference type="SUPFAM" id="SSF52540">
    <property type="entry name" value="P-loop containing nucleoside triphosphate hydrolases"/>
    <property type="match status" value="2"/>
</dbReference>
<evidence type="ECO:0000256" key="7">
    <source>
        <dbReference type="ARBA" id="ARBA00022769"/>
    </source>
</evidence>
<dbReference type="NCBIfam" id="NF001503">
    <property type="entry name" value="PRK00349.1"/>
    <property type="match status" value="1"/>
</dbReference>
<keyword evidence="11 17" id="KW-0267">Excision nuclease</keyword>
<dbReference type="NCBIfam" id="TIGR00630">
    <property type="entry name" value="uvra"/>
    <property type="match status" value="1"/>
</dbReference>
<feature type="binding site" evidence="17">
    <location>
        <begin position="50"/>
        <end position="57"/>
    </location>
    <ligand>
        <name>ATP</name>
        <dbReference type="ChEBI" id="CHEBI:30616"/>
    </ligand>
</feature>
<dbReference type="Pfam" id="PF17760">
    <property type="entry name" value="UvrA_inter"/>
    <property type="match status" value="1"/>
</dbReference>
<evidence type="ECO:0000256" key="8">
    <source>
        <dbReference type="ARBA" id="ARBA00022771"/>
    </source>
</evidence>
<dbReference type="GO" id="GO:0003677">
    <property type="term" value="F:DNA binding"/>
    <property type="evidence" value="ECO:0007669"/>
    <property type="project" value="UniProtKB-UniRule"/>
</dbReference>
<dbReference type="AlphaFoldDB" id="A0A6H2C1U2"/>
<dbReference type="GO" id="GO:0006289">
    <property type="term" value="P:nucleotide-excision repair"/>
    <property type="evidence" value="ECO:0007669"/>
    <property type="project" value="UniProtKB-UniRule"/>
</dbReference>
<comment type="similarity">
    <text evidence="14 17">Belongs to the ABC transporter superfamily. UvrA family.</text>
</comment>
<dbReference type="Gene3D" id="3.40.50.300">
    <property type="entry name" value="P-loop containing nucleotide triphosphate hydrolases"/>
    <property type="match status" value="2"/>
</dbReference>
<keyword evidence="2 17" id="KW-0963">Cytoplasm</keyword>
<keyword evidence="12 17" id="KW-0238">DNA-binding</keyword>
<evidence type="ECO:0000256" key="2">
    <source>
        <dbReference type="ARBA" id="ARBA00022490"/>
    </source>
</evidence>
<protein>
    <recommendedName>
        <fullName evidence="15 17">UvrABC system protein A</fullName>
        <shortName evidence="17">UvrA protein</shortName>
    </recommendedName>
    <alternativeName>
        <fullName evidence="16 17">Excinuclease ABC subunit A</fullName>
    </alternativeName>
</protein>
<feature type="zinc finger region" description="C4-type" evidence="17">
    <location>
        <begin position="773"/>
        <end position="799"/>
    </location>
</feature>
<organism evidence="19 20">
    <name type="scientific">Dolichospermum flos-aquae CCAP 1403/13F</name>
    <dbReference type="NCBI Taxonomy" id="315271"/>
    <lineage>
        <taxon>Bacteria</taxon>
        <taxon>Bacillati</taxon>
        <taxon>Cyanobacteriota</taxon>
        <taxon>Cyanophyceae</taxon>
        <taxon>Nostocales</taxon>
        <taxon>Aphanizomenonaceae</taxon>
        <taxon>Dolichospermum</taxon>
    </lineage>
</organism>
<evidence type="ECO:0000256" key="12">
    <source>
        <dbReference type="ARBA" id="ARBA00023125"/>
    </source>
</evidence>
<reference evidence="19 20" key="1">
    <citation type="submission" date="2020-04" db="EMBL/GenBank/DDBJ databases">
        <title>Genome-Wide Identification of 5-Methylcytosine Sites in Bacterial Genomes By High-Throughput Sequencing of MspJI Restriction Fragments.</title>
        <authorList>
            <person name="Wu V."/>
        </authorList>
    </citation>
    <scope>NUCLEOTIDE SEQUENCE [LARGE SCALE GENOMIC DNA]</scope>
    <source>
        <strain evidence="19 20">CCAP 1403/13f</strain>
    </source>
</reference>
<dbReference type="PANTHER" id="PTHR43152">
    <property type="entry name" value="UVRABC SYSTEM PROTEIN A"/>
    <property type="match status" value="1"/>
</dbReference>
<dbReference type="CDD" id="cd03271">
    <property type="entry name" value="ABC_UvrA_II"/>
    <property type="match status" value="1"/>
</dbReference>
<dbReference type="Gene3D" id="3.30.1490.20">
    <property type="entry name" value="ATP-grasp fold, A domain"/>
    <property type="match status" value="1"/>
</dbReference>
<dbReference type="PROSITE" id="PS00211">
    <property type="entry name" value="ABC_TRANSPORTER_1"/>
    <property type="match status" value="2"/>
</dbReference>
<dbReference type="EMBL" id="CP051206">
    <property type="protein sequence ID" value="QJB44974.1"/>
    <property type="molecule type" value="Genomic_DNA"/>
</dbReference>
<keyword evidence="6 17" id="KW-0227">DNA damage</keyword>
<dbReference type="PANTHER" id="PTHR43152:SF3">
    <property type="entry name" value="UVRABC SYSTEM PROTEIN A"/>
    <property type="match status" value="1"/>
</dbReference>
<evidence type="ECO:0000256" key="15">
    <source>
        <dbReference type="ARBA" id="ARBA00039316"/>
    </source>
</evidence>
<feature type="zinc finger region" description="C4-type" evidence="17">
    <location>
        <begin position="299"/>
        <end position="326"/>
    </location>
</feature>
<keyword evidence="3 17" id="KW-0479">Metal-binding</keyword>
<dbReference type="InterPro" id="IPR027417">
    <property type="entry name" value="P-loop_NTPase"/>
</dbReference>
<dbReference type="RefSeq" id="WP_168696047.1">
    <property type="nucleotide sequence ID" value="NZ_CP051206.1"/>
</dbReference>
<gene>
    <name evidence="17 19" type="primary">uvrA</name>
    <name evidence="19" type="ORF">HGD76_13100</name>
</gene>
<keyword evidence="10 17" id="KW-0067">ATP-binding</keyword>
<dbReference type="GO" id="GO:0009432">
    <property type="term" value="P:SOS response"/>
    <property type="evidence" value="ECO:0007669"/>
    <property type="project" value="UniProtKB-UniRule"/>
</dbReference>
<dbReference type="GO" id="GO:0005524">
    <property type="term" value="F:ATP binding"/>
    <property type="evidence" value="ECO:0007669"/>
    <property type="project" value="UniProtKB-UniRule"/>
</dbReference>
<dbReference type="InterPro" id="IPR013815">
    <property type="entry name" value="ATP_grasp_subdomain_1"/>
</dbReference>
<evidence type="ECO:0000256" key="16">
    <source>
        <dbReference type="ARBA" id="ARBA00042156"/>
    </source>
</evidence>
<evidence type="ECO:0000256" key="4">
    <source>
        <dbReference type="ARBA" id="ARBA00022737"/>
    </source>
</evidence>
<reference evidence="19 20" key="2">
    <citation type="submission" date="2020-04" db="EMBL/GenBank/DDBJ databases">
        <authorList>
            <person name="Fomenkov A."/>
            <person name="Anton B.P."/>
            <person name="Roberts R.J."/>
        </authorList>
    </citation>
    <scope>NUCLEOTIDE SEQUENCE [LARGE SCALE GENOMIC DNA]</scope>
    <source>
        <strain evidence="19 20">CCAP 1403/13f</strain>
    </source>
</reference>